<dbReference type="InterPro" id="IPR036259">
    <property type="entry name" value="MFS_trans_sf"/>
</dbReference>
<sequence length="403" mass="44090">MVQVDAATKNRLRVLLLGDGIVSFGGWIDYIVILTVSVFFWKADQYDVAFIGAATLFPGIVLSKPIGMLVSHPSMIHWLRASLLLRALCTVVLLMATSLQGFIVLAVIRATFNSIALPAISVLSANSVPEHERSRYYSVLNMINSAAKMIGPALGSALSALLSETYTLLFSGFLTFLGFIVFCYLGAQPVSSLRIKKANTTKLQQRLYGTAWYAYVGVMFIYFAMVFMVNNQLPVILSTMKLNKQTLGMLVSASAIGNFLYGFWSVKKSKHKPLTGKISELLMPAMSTMVCFVVISVCFFYFDLLHIETLLLCFLLIGMVSARFSISSNVYLVTNFNEQIGIASGWVQSIQNLAMLGAPFLGAFVLSHTSSGKLFLLSGVVGLCCLLGIRMWVNSSLSIVSSK</sequence>
<dbReference type="Proteomes" id="UP000229839">
    <property type="component" value="Unassembled WGS sequence"/>
</dbReference>
<evidence type="ECO:0000313" key="7">
    <source>
        <dbReference type="EMBL" id="PIT68482.1"/>
    </source>
</evidence>
<name>A0A2M6UQM9_9HYPH</name>
<evidence type="ECO:0000256" key="4">
    <source>
        <dbReference type="ARBA" id="ARBA00022989"/>
    </source>
</evidence>
<accession>A0A2M6UQM9</accession>
<dbReference type="Pfam" id="PF07690">
    <property type="entry name" value="MFS_1"/>
    <property type="match status" value="1"/>
</dbReference>
<feature type="transmembrane region" description="Helical" evidence="6">
    <location>
        <begin position="21"/>
        <end position="42"/>
    </location>
</feature>
<evidence type="ECO:0000256" key="5">
    <source>
        <dbReference type="ARBA" id="ARBA00023136"/>
    </source>
</evidence>
<protein>
    <submittedName>
        <fullName evidence="7">MFS transporter</fullName>
    </submittedName>
</protein>
<feature type="transmembrane region" description="Helical" evidence="6">
    <location>
        <begin position="374"/>
        <end position="393"/>
    </location>
</feature>
<feature type="transmembrane region" description="Helical" evidence="6">
    <location>
        <begin position="48"/>
        <end position="71"/>
    </location>
</feature>
<keyword evidence="5 6" id="KW-0472">Membrane</keyword>
<evidence type="ECO:0000256" key="1">
    <source>
        <dbReference type="ARBA" id="ARBA00004651"/>
    </source>
</evidence>
<gene>
    <name evidence="7" type="ORF">CER18_06945</name>
</gene>
<dbReference type="Gene3D" id="1.20.1250.20">
    <property type="entry name" value="MFS general substrate transporter like domains"/>
    <property type="match status" value="1"/>
</dbReference>
<comment type="subcellular location">
    <subcellularLocation>
        <location evidence="1">Cell membrane</location>
        <topology evidence="1">Multi-pass membrane protein</topology>
    </subcellularLocation>
</comment>
<feature type="transmembrane region" description="Helical" evidence="6">
    <location>
        <begin position="314"/>
        <end position="334"/>
    </location>
</feature>
<dbReference type="EMBL" id="NJGE01000016">
    <property type="protein sequence ID" value="PIT68482.1"/>
    <property type="molecule type" value="Genomic_DNA"/>
</dbReference>
<dbReference type="PANTHER" id="PTHR23513:SF6">
    <property type="entry name" value="MAJOR FACILITATOR SUPERFAMILY ASSOCIATED DOMAIN-CONTAINING PROTEIN"/>
    <property type="match status" value="1"/>
</dbReference>
<dbReference type="SUPFAM" id="SSF103473">
    <property type="entry name" value="MFS general substrate transporter"/>
    <property type="match status" value="1"/>
</dbReference>
<feature type="transmembrane region" description="Helical" evidence="6">
    <location>
        <begin position="247"/>
        <end position="266"/>
    </location>
</feature>
<feature type="transmembrane region" description="Helical" evidence="6">
    <location>
        <begin position="83"/>
        <end position="108"/>
    </location>
</feature>
<feature type="transmembrane region" description="Helical" evidence="6">
    <location>
        <begin position="166"/>
        <end position="187"/>
    </location>
</feature>
<dbReference type="GO" id="GO:0005886">
    <property type="term" value="C:plasma membrane"/>
    <property type="evidence" value="ECO:0007669"/>
    <property type="project" value="UniProtKB-SubCell"/>
</dbReference>
<feature type="transmembrane region" description="Helical" evidence="6">
    <location>
        <begin position="207"/>
        <end position="227"/>
    </location>
</feature>
<evidence type="ECO:0000256" key="3">
    <source>
        <dbReference type="ARBA" id="ARBA00022692"/>
    </source>
</evidence>
<feature type="transmembrane region" description="Helical" evidence="6">
    <location>
        <begin position="278"/>
        <end position="302"/>
    </location>
</feature>
<proteinExistence type="predicted"/>
<dbReference type="OrthoDB" id="7921660at2"/>
<dbReference type="PANTHER" id="PTHR23513">
    <property type="entry name" value="INTEGRAL MEMBRANE EFFLUX PROTEIN-RELATED"/>
    <property type="match status" value="1"/>
</dbReference>
<evidence type="ECO:0000313" key="8">
    <source>
        <dbReference type="Proteomes" id="UP000229839"/>
    </source>
</evidence>
<dbReference type="GO" id="GO:0022857">
    <property type="term" value="F:transmembrane transporter activity"/>
    <property type="evidence" value="ECO:0007669"/>
    <property type="project" value="InterPro"/>
</dbReference>
<evidence type="ECO:0000256" key="6">
    <source>
        <dbReference type="SAM" id="Phobius"/>
    </source>
</evidence>
<reference evidence="7 8" key="1">
    <citation type="submission" date="2017-06" db="EMBL/GenBank/DDBJ databases">
        <title>Draft genome of Bartonella tribocorum strain L103, isolated from a rodent in Laos.</title>
        <authorList>
            <person name="Hadjadj L."/>
            <person name="Jiyipong T."/>
            <person name="Morand S."/>
            <person name="Diene S.M."/>
            <person name="Rolain J.-M."/>
        </authorList>
    </citation>
    <scope>NUCLEOTIDE SEQUENCE [LARGE SCALE GENOMIC DNA]</scope>
    <source>
        <strain evidence="7 8">L103</strain>
    </source>
</reference>
<dbReference type="InterPro" id="IPR011701">
    <property type="entry name" value="MFS"/>
</dbReference>
<comment type="caution">
    <text evidence="7">The sequence shown here is derived from an EMBL/GenBank/DDBJ whole genome shotgun (WGS) entry which is preliminary data.</text>
</comment>
<dbReference type="AlphaFoldDB" id="A0A2M6UQM9"/>
<keyword evidence="4 6" id="KW-1133">Transmembrane helix</keyword>
<organism evidence="7 8">
    <name type="scientific">Bartonella tribocorum</name>
    <dbReference type="NCBI Taxonomy" id="85701"/>
    <lineage>
        <taxon>Bacteria</taxon>
        <taxon>Pseudomonadati</taxon>
        <taxon>Pseudomonadota</taxon>
        <taxon>Alphaproteobacteria</taxon>
        <taxon>Hyphomicrobiales</taxon>
        <taxon>Bartonellaceae</taxon>
        <taxon>Bartonella</taxon>
    </lineage>
</organism>
<evidence type="ECO:0000256" key="2">
    <source>
        <dbReference type="ARBA" id="ARBA00022475"/>
    </source>
</evidence>
<keyword evidence="2" id="KW-1003">Cell membrane</keyword>
<keyword evidence="3 6" id="KW-0812">Transmembrane</keyword>